<comment type="caution">
    <text evidence="6">The sequence shown here is derived from an EMBL/GenBank/DDBJ whole genome shotgun (WGS) entry which is preliminary data.</text>
</comment>
<dbReference type="GO" id="GO:0008270">
    <property type="term" value="F:zinc ion binding"/>
    <property type="evidence" value="ECO:0007669"/>
    <property type="project" value="UniProtKB-KW"/>
</dbReference>
<sequence>MEENIKGRKKIYCDVCDTFISSEPLLVMHNNGKKHQRLLKAREDRKASTERSIYVRGFENKITLENDLNVYFSQFGKVSNIFVDKEKV</sequence>
<dbReference type="Gene3D" id="3.30.70.330">
    <property type="match status" value="1"/>
</dbReference>
<keyword evidence="7" id="KW-1185">Reference proteome</keyword>
<name>A0A7D9IWE7_PARCT</name>
<reference evidence="6" key="1">
    <citation type="submission" date="2020-04" db="EMBL/GenBank/DDBJ databases">
        <authorList>
            <person name="Alioto T."/>
            <person name="Alioto T."/>
            <person name="Gomez Garrido J."/>
        </authorList>
    </citation>
    <scope>NUCLEOTIDE SEQUENCE</scope>
    <source>
        <strain evidence="6">A484AB</strain>
    </source>
</reference>
<evidence type="ECO:0000313" key="7">
    <source>
        <dbReference type="Proteomes" id="UP001152795"/>
    </source>
</evidence>
<evidence type="ECO:0000313" key="6">
    <source>
        <dbReference type="EMBL" id="CAB4014697.1"/>
    </source>
</evidence>
<dbReference type="AlphaFoldDB" id="A0A7D9IWE7"/>
<evidence type="ECO:0000256" key="1">
    <source>
        <dbReference type="ARBA" id="ARBA00004123"/>
    </source>
</evidence>
<keyword evidence="4" id="KW-0862">Zinc</keyword>
<keyword evidence="5" id="KW-0539">Nucleus</keyword>
<dbReference type="SMART" id="SM00451">
    <property type="entry name" value="ZnF_U1"/>
    <property type="match status" value="1"/>
</dbReference>
<dbReference type="InterPro" id="IPR003604">
    <property type="entry name" value="Matrin/U1-like-C_Znf_C2H2"/>
</dbReference>
<comment type="subcellular location">
    <subcellularLocation>
        <location evidence="1">Nucleus</location>
    </subcellularLocation>
</comment>
<dbReference type="InterPro" id="IPR000690">
    <property type="entry name" value="Matrin/U1-C_Znf_C2H2"/>
</dbReference>
<dbReference type="Proteomes" id="UP001152795">
    <property type="component" value="Unassembled WGS sequence"/>
</dbReference>
<dbReference type="InterPro" id="IPR035979">
    <property type="entry name" value="RBD_domain_sf"/>
</dbReference>
<keyword evidence="2" id="KW-0479">Metal-binding</keyword>
<dbReference type="EMBL" id="CACRXK020008413">
    <property type="protein sequence ID" value="CAB4014697.1"/>
    <property type="molecule type" value="Genomic_DNA"/>
</dbReference>
<dbReference type="Gene3D" id="3.30.160.60">
    <property type="entry name" value="Classic Zinc Finger"/>
    <property type="match status" value="1"/>
</dbReference>
<dbReference type="PROSITE" id="PS50171">
    <property type="entry name" value="ZF_MATRIN"/>
    <property type="match status" value="1"/>
</dbReference>
<proteinExistence type="predicted"/>
<dbReference type="GO" id="GO:0003676">
    <property type="term" value="F:nucleic acid binding"/>
    <property type="evidence" value="ECO:0007669"/>
    <property type="project" value="InterPro"/>
</dbReference>
<dbReference type="InterPro" id="IPR013085">
    <property type="entry name" value="U1-CZ_Znf_C2H2"/>
</dbReference>
<organism evidence="6 7">
    <name type="scientific">Paramuricea clavata</name>
    <name type="common">Red gorgonian</name>
    <name type="synonym">Violescent sea-whip</name>
    <dbReference type="NCBI Taxonomy" id="317549"/>
    <lineage>
        <taxon>Eukaryota</taxon>
        <taxon>Metazoa</taxon>
        <taxon>Cnidaria</taxon>
        <taxon>Anthozoa</taxon>
        <taxon>Octocorallia</taxon>
        <taxon>Malacalcyonacea</taxon>
        <taxon>Plexauridae</taxon>
        <taxon>Paramuricea</taxon>
    </lineage>
</organism>
<dbReference type="InterPro" id="IPR036236">
    <property type="entry name" value="Znf_C2H2_sf"/>
</dbReference>
<dbReference type="OrthoDB" id="5990008at2759"/>
<dbReference type="SUPFAM" id="SSF57667">
    <property type="entry name" value="beta-beta-alpha zinc fingers"/>
    <property type="match status" value="1"/>
</dbReference>
<gene>
    <name evidence="6" type="ORF">PACLA_8A050294</name>
</gene>
<evidence type="ECO:0000256" key="4">
    <source>
        <dbReference type="ARBA" id="ARBA00022833"/>
    </source>
</evidence>
<accession>A0A7D9IWE7</accession>
<evidence type="ECO:0000256" key="2">
    <source>
        <dbReference type="ARBA" id="ARBA00022723"/>
    </source>
</evidence>
<evidence type="ECO:0000256" key="3">
    <source>
        <dbReference type="ARBA" id="ARBA00022771"/>
    </source>
</evidence>
<dbReference type="Pfam" id="PF06220">
    <property type="entry name" value="zf-U1"/>
    <property type="match status" value="1"/>
</dbReference>
<evidence type="ECO:0000256" key="5">
    <source>
        <dbReference type="ARBA" id="ARBA00023242"/>
    </source>
</evidence>
<dbReference type="GO" id="GO:0005634">
    <property type="term" value="C:nucleus"/>
    <property type="evidence" value="ECO:0007669"/>
    <property type="project" value="UniProtKB-SubCell"/>
</dbReference>
<protein>
    <submittedName>
        <fullName evidence="6">Speckle targeted PIP5K1A-regulated poly(A) polymerase-like</fullName>
    </submittedName>
</protein>
<dbReference type="InterPro" id="IPR012677">
    <property type="entry name" value="Nucleotide-bd_a/b_plait_sf"/>
</dbReference>
<dbReference type="SUPFAM" id="SSF54928">
    <property type="entry name" value="RNA-binding domain, RBD"/>
    <property type="match status" value="1"/>
</dbReference>
<keyword evidence="3" id="KW-0863">Zinc-finger</keyword>